<keyword evidence="6" id="KW-0732">Signal</keyword>
<feature type="compositionally biased region" description="Gly residues" evidence="10">
    <location>
        <begin position="57"/>
        <end position="66"/>
    </location>
</feature>
<evidence type="ECO:0000256" key="9">
    <source>
        <dbReference type="ARBA" id="ARBA00023136"/>
    </source>
</evidence>
<feature type="compositionally biased region" description="Low complexity" evidence="10">
    <location>
        <begin position="112"/>
        <end position="124"/>
    </location>
</feature>
<evidence type="ECO:0000259" key="11">
    <source>
        <dbReference type="PROSITE" id="PS50866"/>
    </source>
</evidence>
<name>A0A8C0CTC4_BALMU</name>
<evidence type="ECO:0000256" key="7">
    <source>
        <dbReference type="ARBA" id="ARBA00022824"/>
    </source>
</evidence>
<dbReference type="Ensembl" id="ENSBMST00010011814.1">
    <property type="protein sequence ID" value="ENSBMSP00010010641.1"/>
    <property type="gene ID" value="ENSBMSG00010007796.1"/>
</dbReference>
<dbReference type="GeneTree" id="ENSGT00940000159833"/>
<dbReference type="OMA" id="GESAQRW"/>
<dbReference type="InterPro" id="IPR015720">
    <property type="entry name" value="Emp24-like"/>
</dbReference>
<evidence type="ECO:0000256" key="6">
    <source>
        <dbReference type="ARBA" id="ARBA00022729"/>
    </source>
</evidence>
<proteinExistence type="inferred from homology"/>
<dbReference type="GO" id="GO:0033116">
    <property type="term" value="C:endoplasmic reticulum-Golgi intermediate compartment membrane"/>
    <property type="evidence" value="ECO:0007669"/>
    <property type="project" value="UniProtKB-SubCell"/>
</dbReference>
<dbReference type="SMART" id="SM01190">
    <property type="entry name" value="EMP24_GP25L"/>
    <property type="match status" value="1"/>
</dbReference>
<evidence type="ECO:0000256" key="1">
    <source>
        <dbReference type="ARBA" id="ARBA00004115"/>
    </source>
</evidence>
<evidence type="ECO:0000256" key="8">
    <source>
        <dbReference type="ARBA" id="ARBA00022989"/>
    </source>
</evidence>
<evidence type="ECO:0000256" key="10">
    <source>
        <dbReference type="SAM" id="MobiDB-lite"/>
    </source>
</evidence>
<dbReference type="PANTHER" id="PTHR22811">
    <property type="entry name" value="TRANSMEMBRANE EMP24 DOMAIN-CONTAINING PROTEIN"/>
    <property type="match status" value="1"/>
</dbReference>
<organism evidence="12">
    <name type="scientific">Balaenoptera musculus</name>
    <name type="common">Blue whale</name>
    <dbReference type="NCBI Taxonomy" id="9771"/>
    <lineage>
        <taxon>Eukaryota</taxon>
        <taxon>Metazoa</taxon>
        <taxon>Chordata</taxon>
        <taxon>Craniata</taxon>
        <taxon>Vertebrata</taxon>
        <taxon>Euteleostomi</taxon>
        <taxon>Mammalia</taxon>
        <taxon>Eutheria</taxon>
        <taxon>Laurasiatheria</taxon>
        <taxon>Artiodactyla</taxon>
        <taxon>Whippomorpha</taxon>
        <taxon>Cetacea</taxon>
        <taxon>Mysticeti</taxon>
        <taxon>Balaenopteridae</taxon>
        <taxon>Balaenoptera</taxon>
    </lineage>
</organism>
<gene>
    <name evidence="12" type="primary">TMED3</name>
</gene>
<evidence type="ECO:0000256" key="4">
    <source>
        <dbReference type="ARBA" id="ARBA00007104"/>
    </source>
</evidence>
<dbReference type="Pfam" id="PF01105">
    <property type="entry name" value="EMP24_GP25L"/>
    <property type="match status" value="1"/>
</dbReference>
<accession>A0A8C0CTC4</accession>
<keyword evidence="7" id="KW-0256">Endoplasmic reticulum</keyword>
<feature type="domain" description="GOLD" evidence="11">
    <location>
        <begin position="170"/>
        <end position="252"/>
    </location>
</feature>
<keyword evidence="9" id="KW-0472">Membrane</keyword>
<dbReference type="Gene3D" id="2.60.120.680">
    <property type="entry name" value="GOLD domain"/>
    <property type="match status" value="1"/>
</dbReference>
<comment type="subcellular location">
    <subcellularLocation>
        <location evidence="1">Endoplasmic reticulum membrane</location>
        <topology evidence="1">Single-pass type I membrane protein</topology>
    </subcellularLocation>
    <subcellularLocation>
        <location evidence="2">Endoplasmic reticulum-Golgi intermediate compartment membrane</location>
        <topology evidence="2">Single-pass type I membrane protein</topology>
    </subcellularLocation>
    <subcellularLocation>
        <location evidence="3">Golgi apparatus</location>
        <location evidence="3">cis-Golgi network membrane</location>
        <topology evidence="3">Single-pass type I membrane protein</topology>
    </subcellularLocation>
</comment>
<evidence type="ECO:0000313" key="12">
    <source>
        <dbReference type="Ensembl" id="ENSBMSP00010010641.1"/>
    </source>
</evidence>
<dbReference type="GO" id="GO:0005789">
    <property type="term" value="C:endoplasmic reticulum membrane"/>
    <property type="evidence" value="ECO:0007669"/>
    <property type="project" value="UniProtKB-SubCell"/>
</dbReference>
<reference evidence="12" key="1">
    <citation type="submission" date="2023-09" db="UniProtKB">
        <authorList>
            <consortium name="Ensembl"/>
        </authorList>
    </citation>
    <scope>IDENTIFICATION</scope>
</reference>
<protein>
    <submittedName>
        <fullName evidence="12">Transmembrane p24 trafficking protein 3</fullName>
    </submittedName>
</protein>
<feature type="region of interest" description="Disordered" evidence="10">
    <location>
        <begin position="1"/>
        <end position="91"/>
    </location>
</feature>
<comment type="similarity">
    <text evidence="4">Belongs to the EMP24/GP25L family.</text>
</comment>
<evidence type="ECO:0000256" key="5">
    <source>
        <dbReference type="ARBA" id="ARBA00022692"/>
    </source>
</evidence>
<dbReference type="AlphaFoldDB" id="A0A8C0CTC4"/>
<dbReference type="SUPFAM" id="SSF101576">
    <property type="entry name" value="Supernatant protein factor (SPF), C-terminal domain"/>
    <property type="match status" value="1"/>
</dbReference>
<dbReference type="InterPro" id="IPR009038">
    <property type="entry name" value="GOLD_dom"/>
</dbReference>
<keyword evidence="8" id="KW-1133">Transmembrane helix</keyword>
<dbReference type="GO" id="GO:0005794">
    <property type="term" value="C:Golgi apparatus"/>
    <property type="evidence" value="ECO:0007669"/>
    <property type="project" value="UniProtKB-SubCell"/>
</dbReference>
<dbReference type="InterPro" id="IPR036598">
    <property type="entry name" value="GOLD_dom_sf"/>
</dbReference>
<feature type="region of interest" description="Disordered" evidence="10">
    <location>
        <begin position="104"/>
        <end position="124"/>
    </location>
</feature>
<sequence length="349" mass="38521">MQKTSVGDVGRGPFRGGSRWGVAVPPHLRRDAPAEQRGAGEGACPLRQPSQRAGAAGRRGAGGGRGALWPRSRDHPRARGCALSLPPSRKRSARLAPRLSLRLIPGPPATVPSARSARPSRGPRGWTGSIMGSVASRSACALPLLLLLLLLQAERPRGAELTFELPDNAKQCFHEDVEQGVKFSLDYQVITGGHYDVDCYVEDPLGNTIYRETKKQYDSFTHQAEVKGVYQFCFSNEFSTFSHKTVYFDFQVGDEPPILPDMGNRVTALTQMESACVTIHEALKTVIDSQTHYRLREAQDRARAEDLNSRVSYWSVGETIVLFVVSFSQVLLLKSFFTEKRPVSRMVHS</sequence>
<evidence type="ECO:0000256" key="3">
    <source>
        <dbReference type="ARBA" id="ARBA00004619"/>
    </source>
</evidence>
<dbReference type="PROSITE" id="PS50866">
    <property type="entry name" value="GOLD"/>
    <property type="match status" value="1"/>
</dbReference>
<keyword evidence="5" id="KW-0812">Transmembrane</keyword>
<feature type="compositionally biased region" description="Gly residues" evidence="10">
    <location>
        <begin position="9"/>
        <end position="19"/>
    </location>
</feature>
<evidence type="ECO:0000256" key="2">
    <source>
        <dbReference type="ARBA" id="ARBA00004151"/>
    </source>
</evidence>